<evidence type="ECO:0000259" key="1">
    <source>
        <dbReference type="Pfam" id="PF01872"/>
    </source>
</evidence>
<feature type="domain" description="Bacterial bifunctional deaminase-reductase C-terminal" evidence="1">
    <location>
        <begin position="8"/>
        <end position="188"/>
    </location>
</feature>
<dbReference type="PANTHER" id="PTHR38011">
    <property type="entry name" value="DIHYDROFOLATE REDUCTASE FAMILY PROTEIN (AFU_ORTHOLOGUE AFUA_8G06820)"/>
    <property type="match status" value="1"/>
</dbReference>
<comment type="caution">
    <text evidence="2">The sequence shown here is derived from an EMBL/GenBank/DDBJ whole genome shotgun (WGS) entry which is preliminary data.</text>
</comment>
<dbReference type="InterPro" id="IPR050765">
    <property type="entry name" value="Riboflavin_Biosynth_HTPR"/>
</dbReference>
<dbReference type="InterPro" id="IPR002734">
    <property type="entry name" value="RibDG_C"/>
</dbReference>
<name>A0A318RTD6_WILLI</name>
<dbReference type="SUPFAM" id="SSF53597">
    <property type="entry name" value="Dihydrofolate reductase-like"/>
    <property type="match status" value="1"/>
</dbReference>
<dbReference type="GO" id="GO:0008703">
    <property type="term" value="F:5-amino-6-(5-phosphoribosylamino)uracil reductase activity"/>
    <property type="evidence" value="ECO:0007669"/>
    <property type="project" value="InterPro"/>
</dbReference>
<dbReference type="OrthoDB" id="2313602at2"/>
<dbReference type="Proteomes" id="UP000247591">
    <property type="component" value="Unassembled WGS sequence"/>
</dbReference>
<evidence type="ECO:0000313" key="2">
    <source>
        <dbReference type="EMBL" id="PYE20242.1"/>
    </source>
</evidence>
<proteinExistence type="predicted"/>
<gene>
    <name evidence="2" type="ORF">DFR67_102380</name>
</gene>
<keyword evidence="3" id="KW-1185">Reference proteome</keyword>
<sequence length="215" mass="23291">MAKLRVHNITMSLDGYMAGPDQTEDAPMGVGTEHLHSWVFDTAFGHKMMGKEGGSQGLDNDYLVRGDDGIGATIMGRNMFGPIRDDWDDSGWQGWWGDTPPYGHPVFVLTHYPRDPLPMKGGTVFNFVDDGIHSALEQAFDAAGGADVRLGGGASAIRQYLDAGLVDELHLAISPVLIGGGERFFDGLDSGWPRGFEVSEFVPSETVTHAVLRKI</sequence>
<dbReference type="AlphaFoldDB" id="A0A318RTD6"/>
<dbReference type="RefSeq" id="WP_110468230.1">
    <property type="nucleotide sequence ID" value="NZ_QJSP01000002.1"/>
</dbReference>
<dbReference type="EMBL" id="QJSP01000002">
    <property type="protein sequence ID" value="PYE20242.1"/>
    <property type="molecule type" value="Genomic_DNA"/>
</dbReference>
<dbReference type="GO" id="GO:0009231">
    <property type="term" value="P:riboflavin biosynthetic process"/>
    <property type="evidence" value="ECO:0007669"/>
    <property type="project" value="InterPro"/>
</dbReference>
<dbReference type="Gene3D" id="3.40.430.10">
    <property type="entry name" value="Dihydrofolate Reductase, subunit A"/>
    <property type="match status" value="1"/>
</dbReference>
<dbReference type="Pfam" id="PF01872">
    <property type="entry name" value="RibD_C"/>
    <property type="match status" value="1"/>
</dbReference>
<reference evidence="2 3" key="1">
    <citation type="submission" date="2018-06" db="EMBL/GenBank/DDBJ databases">
        <title>Genomic Encyclopedia of Type Strains, Phase IV (KMG-IV): sequencing the most valuable type-strain genomes for metagenomic binning, comparative biology and taxonomic classification.</title>
        <authorList>
            <person name="Goeker M."/>
        </authorList>
    </citation>
    <scope>NUCLEOTIDE SEQUENCE [LARGE SCALE GENOMIC DNA]</scope>
    <source>
        <strain evidence="2 3">DSM 45521</strain>
    </source>
</reference>
<protein>
    <submittedName>
        <fullName evidence="2">RibD domain-containing protein</fullName>
    </submittedName>
</protein>
<dbReference type="InterPro" id="IPR024072">
    <property type="entry name" value="DHFR-like_dom_sf"/>
</dbReference>
<accession>A0A318RTD6</accession>
<evidence type="ECO:0000313" key="3">
    <source>
        <dbReference type="Proteomes" id="UP000247591"/>
    </source>
</evidence>
<organism evidence="2 3">
    <name type="scientific">Williamsia limnetica</name>
    <dbReference type="NCBI Taxonomy" id="882452"/>
    <lineage>
        <taxon>Bacteria</taxon>
        <taxon>Bacillati</taxon>
        <taxon>Actinomycetota</taxon>
        <taxon>Actinomycetes</taxon>
        <taxon>Mycobacteriales</taxon>
        <taxon>Nocardiaceae</taxon>
        <taxon>Williamsia</taxon>
    </lineage>
</organism>
<dbReference type="PANTHER" id="PTHR38011:SF12">
    <property type="entry name" value="BIFUNCTIONAL DEAMINASE-REDUCTASE DOMAIN PROTEIN"/>
    <property type="match status" value="1"/>
</dbReference>